<evidence type="ECO:0000256" key="1">
    <source>
        <dbReference type="ARBA" id="ARBA00023125"/>
    </source>
</evidence>
<dbReference type="Pfam" id="PF00196">
    <property type="entry name" value="GerE"/>
    <property type="match status" value="1"/>
</dbReference>
<sequence>MVLITTTKNIFIIQAIKSMRWRGFSYVKVIAVDDYSSLIRDFGTSCFRDEQSLLLPVFPDNDSTTCIRSLYFIHQWLKSQPVNIPCLAWGDNGVVSNKGIPFIPWKLIAEQFCFYIDKFINGWRCKKNIRANHKVSFLERQLSPREKSIFIYTKEGKDIAWISNTLGISSKTVWTHRRRAMDKLGVKRLHQFINIARSLISENIQL</sequence>
<accession>A0A4C6ZU23</accession>
<feature type="domain" description="HTH luxR-type" evidence="2">
    <location>
        <begin position="135"/>
        <end position="200"/>
    </location>
</feature>
<dbReference type="AlphaFoldDB" id="A0A4C6ZU23"/>
<dbReference type="Gene3D" id="1.10.10.10">
    <property type="entry name" value="Winged helix-like DNA-binding domain superfamily/Winged helix DNA-binding domain"/>
    <property type="match status" value="1"/>
</dbReference>
<dbReference type="SUPFAM" id="SSF46894">
    <property type="entry name" value="C-terminal effector domain of the bipartite response regulators"/>
    <property type="match status" value="1"/>
</dbReference>
<proteinExistence type="predicted"/>
<evidence type="ECO:0000259" key="2">
    <source>
        <dbReference type="PROSITE" id="PS50043"/>
    </source>
</evidence>
<gene>
    <name evidence="3" type="ORF">HmCmsJML131_01035</name>
</gene>
<evidence type="ECO:0000313" key="3">
    <source>
        <dbReference type="EMBL" id="GDA51708.1"/>
    </source>
</evidence>
<dbReference type="EMBL" id="BFQM01000013">
    <property type="protein sequence ID" value="GDA51708.1"/>
    <property type="molecule type" value="Genomic_DNA"/>
</dbReference>
<protein>
    <submittedName>
        <fullName evidence="3">LuxR family transcriptional regulator</fullName>
    </submittedName>
</protein>
<name>A0A4C6ZU23_ECOLX</name>
<reference evidence="3" key="1">
    <citation type="submission" date="2018-04" db="EMBL/GenBank/DDBJ databases">
        <title>Large scale genomics of bovine and human commensal E. coli to reveal the emerging process of EHEC.</title>
        <authorList>
            <person name="Arimizu Y."/>
            <person name="Ogura Y."/>
        </authorList>
    </citation>
    <scope>NUCLEOTIDE SEQUENCE</scope>
    <source>
        <strain evidence="3">JML131</strain>
    </source>
</reference>
<dbReference type="PROSITE" id="PS50043">
    <property type="entry name" value="HTH_LUXR_2"/>
    <property type="match status" value="1"/>
</dbReference>
<organism evidence="3">
    <name type="scientific">Escherichia coli</name>
    <dbReference type="NCBI Taxonomy" id="562"/>
    <lineage>
        <taxon>Bacteria</taxon>
        <taxon>Pseudomonadati</taxon>
        <taxon>Pseudomonadota</taxon>
        <taxon>Gammaproteobacteria</taxon>
        <taxon>Enterobacterales</taxon>
        <taxon>Enterobacteriaceae</taxon>
        <taxon>Escherichia</taxon>
    </lineage>
</organism>
<comment type="caution">
    <text evidence="3">The sequence shown here is derived from an EMBL/GenBank/DDBJ whole genome shotgun (WGS) entry which is preliminary data.</text>
</comment>
<dbReference type="InterPro" id="IPR000792">
    <property type="entry name" value="Tscrpt_reg_LuxR_C"/>
</dbReference>
<dbReference type="GO" id="GO:0003677">
    <property type="term" value="F:DNA binding"/>
    <property type="evidence" value="ECO:0007669"/>
    <property type="project" value="UniProtKB-KW"/>
</dbReference>
<dbReference type="PRINTS" id="PR00038">
    <property type="entry name" value="HTHLUXR"/>
</dbReference>
<keyword evidence="1" id="KW-0238">DNA-binding</keyword>
<dbReference type="InterPro" id="IPR036388">
    <property type="entry name" value="WH-like_DNA-bd_sf"/>
</dbReference>
<dbReference type="CDD" id="cd06170">
    <property type="entry name" value="LuxR_C_like"/>
    <property type="match status" value="1"/>
</dbReference>
<dbReference type="GO" id="GO:0006355">
    <property type="term" value="P:regulation of DNA-templated transcription"/>
    <property type="evidence" value="ECO:0007669"/>
    <property type="project" value="InterPro"/>
</dbReference>
<dbReference type="InterPro" id="IPR016032">
    <property type="entry name" value="Sig_transdc_resp-reg_C-effctor"/>
</dbReference>
<dbReference type="SMART" id="SM00421">
    <property type="entry name" value="HTH_LUXR"/>
    <property type="match status" value="1"/>
</dbReference>